<organism evidence="9 10">
    <name type="scientific">Blastococcus saxobsidens</name>
    <dbReference type="NCBI Taxonomy" id="138336"/>
    <lineage>
        <taxon>Bacteria</taxon>
        <taxon>Bacillati</taxon>
        <taxon>Actinomycetota</taxon>
        <taxon>Actinomycetes</taxon>
        <taxon>Geodermatophilales</taxon>
        <taxon>Geodermatophilaceae</taxon>
        <taxon>Blastococcus</taxon>
    </lineage>
</organism>
<dbReference type="PANTHER" id="PTHR33885:SF3">
    <property type="entry name" value="PHAGE SHOCK PROTEIN C"/>
    <property type="match status" value="1"/>
</dbReference>
<feature type="domain" description="Phage shock protein PspC N-terminal" evidence="8">
    <location>
        <begin position="32"/>
        <end position="88"/>
    </location>
</feature>
<evidence type="ECO:0000313" key="10">
    <source>
        <dbReference type="Proteomes" id="UP000292507"/>
    </source>
</evidence>
<sequence>MVPAPPARQARTMTSAAPTPAQPADQPRPPVRPLLRSGTDRMAGGVCGGLAEHTGIDATLWRVAAVLFTLTGGAGLLVYLLLWVVVPSAPLPDGDRPSILEQWAQRLRSVLVGDRNG</sequence>
<dbReference type="Pfam" id="PF04024">
    <property type="entry name" value="PspC"/>
    <property type="match status" value="1"/>
</dbReference>
<comment type="subcellular location">
    <subcellularLocation>
        <location evidence="1">Cell membrane</location>
        <topology evidence="1">Single-pass membrane protein</topology>
    </subcellularLocation>
</comment>
<evidence type="ECO:0000256" key="7">
    <source>
        <dbReference type="SAM" id="Phobius"/>
    </source>
</evidence>
<keyword evidence="4 7" id="KW-1133">Transmembrane helix</keyword>
<feature type="compositionally biased region" description="Low complexity" evidence="6">
    <location>
        <begin position="16"/>
        <end position="25"/>
    </location>
</feature>
<evidence type="ECO:0000256" key="2">
    <source>
        <dbReference type="ARBA" id="ARBA00022475"/>
    </source>
</evidence>
<comment type="caution">
    <text evidence="9">The sequence shown here is derived from an EMBL/GenBank/DDBJ whole genome shotgun (WGS) entry which is preliminary data.</text>
</comment>
<proteinExistence type="predicted"/>
<evidence type="ECO:0000256" key="3">
    <source>
        <dbReference type="ARBA" id="ARBA00022692"/>
    </source>
</evidence>
<evidence type="ECO:0000256" key="1">
    <source>
        <dbReference type="ARBA" id="ARBA00004162"/>
    </source>
</evidence>
<evidence type="ECO:0000256" key="6">
    <source>
        <dbReference type="SAM" id="MobiDB-lite"/>
    </source>
</evidence>
<evidence type="ECO:0000259" key="8">
    <source>
        <dbReference type="Pfam" id="PF04024"/>
    </source>
</evidence>
<dbReference type="Proteomes" id="UP000292507">
    <property type="component" value="Unassembled WGS sequence"/>
</dbReference>
<dbReference type="PANTHER" id="PTHR33885">
    <property type="entry name" value="PHAGE SHOCK PROTEIN C"/>
    <property type="match status" value="1"/>
</dbReference>
<feature type="region of interest" description="Disordered" evidence="6">
    <location>
        <begin position="1"/>
        <end position="38"/>
    </location>
</feature>
<keyword evidence="3 7" id="KW-0812">Transmembrane</keyword>
<keyword evidence="5 7" id="KW-0472">Membrane</keyword>
<name>A0A4Q7YBY3_9ACTN</name>
<feature type="transmembrane region" description="Helical" evidence="7">
    <location>
        <begin position="63"/>
        <end position="86"/>
    </location>
</feature>
<evidence type="ECO:0000256" key="4">
    <source>
        <dbReference type="ARBA" id="ARBA00022989"/>
    </source>
</evidence>
<reference evidence="9 10" key="1">
    <citation type="submission" date="2019-02" db="EMBL/GenBank/DDBJ databases">
        <title>Sequencing the genomes of 1000 actinobacteria strains.</title>
        <authorList>
            <person name="Klenk H.-P."/>
        </authorList>
    </citation>
    <scope>NUCLEOTIDE SEQUENCE [LARGE SCALE GENOMIC DNA]</scope>
    <source>
        <strain evidence="9 10">DSM 44509</strain>
    </source>
</reference>
<gene>
    <name evidence="9" type="ORF">BKA19_4362</name>
</gene>
<dbReference type="AlphaFoldDB" id="A0A4Q7YBY3"/>
<evidence type="ECO:0000256" key="5">
    <source>
        <dbReference type="ARBA" id="ARBA00023136"/>
    </source>
</evidence>
<protein>
    <submittedName>
        <fullName evidence="9">Phage shock protein C (PspC) family protein</fullName>
    </submittedName>
</protein>
<dbReference type="InterPro" id="IPR007168">
    <property type="entry name" value="Phageshock_PspC_N"/>
</dbReference>
<dbReference type="EMBL" id="SHKV01000001">
    <property type="protein sequence ID" value="RZU34590.1"/>
    <property type="molecule type" value="Genomic_DNA"/>
</dbReference>
<dbReference type="InterPro" id="IPR052027">
    <property type="entry name" value="PspC"/>
</dbReference>
<keyword evidence="2" id="KW-1003">Cell membrane</keyword>
<evidence type="ECO:0000313" key="9">
    <source>
        <dbReference type="EMBL" id="RZU34590.1"/>
    </source>
</evidence>
<dbReference type="GO" id="GO:0005886">
    <property type="term" value="C:plasma membrane"/>
    <property type="evidence" value="ECO:0007669"/>
    <property type="project" value="UniProtKB-SubCell"/>
</dbReference>
<keyword evidence="10" id="KW-1185">Reference proteome</keyword>
<accession>A0A4Q7YBY3</accession>